<dbReference type="CDD" id="cd21117">
    <property type="entry name" value="Twitch_MoaA"/>
    <property type="match status" value="1"/>
</dbReference>
<dbReference type="InterPro" id="IPR013483">
    <property type="entry name" value="MoaA"/>
</dbReference>
<feature type="binding site" evidence="12">
    <location>
        <position position="68"/>
    </location>
    <ligand>
        <name>[4Fe-4S] cluster</name>
        <dbReference type="ChEBI" id="CHEBI:49883"/>
        <label>1</label>
        <note>4Fe-4S-S-AdoMet</note>
    </ligand>
</feature>
<feature type="binding site" evidence="12">
    <location>
        <position position="309"/>
    </location>
    <ligand>
        <name>[4Fe-4S] cluster</name>
        <dbReference type="ChEBI" id="CHEBI:49883"/>
        <label>2</label>
        <note>4Fe-4S-substrate</note>
    </ligand>
</feature>
<dbReference type="InterPro" id="IPR013785">
    <property type="entry name" value="Aldolase_TIM"/>
</dbReference>
<feature type="binding site" evidence="12">
    <location>
        <position position="323"/>
    </location>
    <ligand>
        <name>[4Fe-4S] cluster</name>
        <dbReference type="ChEBI" id="CHEBI:49883"/>
        <label>2</label>
        <note>4Fe-4S-substrate</note>
    </ligand>
</feature>
<evidence type="ECO:0000313" key="16">
    <source>
        <dbReference type="Proteomes" id="UP001299596"/>
    </source>
</evidence>
<dbReference type="InterPro" id="IPR050105">
    <property type="entry name" value="MoCo_biosynth_MoaA/MoaC"/>
</dbReference>
<evidence type="ECO:0000256" key="6">
    <source>
        <dbReference type="ARBA" id="ARBA00023004"/>
    </source>
</evidence>
<feature type="binding site" evidence="12">
    <location>
        <position position="61"/>
    </location>
    <ligand>
        <name>GTP</name>
        <dbReference type="ChEBI" id="CHEBI:37565"/>
    </ligand>
</feature>
<organism evidence="15 16">
    <name type="scientific">[Mycobacterium] crassicus</name>
    <dbReference type="NCBI Taxonomy" id="2872309"/>
    <lineage>
        <taxon>Bacteria</taxon>
        <taxon>Bacillati</taxon>
        <taxon>Actinomycetota</taxon>
        <taxon>Actinomycetes</taxon>
        <taxon>Mycobacteriales</taxon>
        <taxon>Mycobacteriaceae</taxon>
        <taxon>Mycolicibacter</taxon>
    </lineage>
</organism>
<protein>
    <recommendedName>
        <fullName evidence="1 12">GTP 3',8-cyclase</fullName>
        <ecNumber evidence="1 12">4.1.99.22</ecNumber>
    </recommendedName>
    <alternativeName>
        <fullName evidence="12">Molybdenum cofactor biosynthesis protein A</fullName>
    </alternativeName>
</protein>
<feature type="binding site" evidence="12">
    <location>
        <position position="75"/>
    </location>
    <ligand>
        <name>[4Fe-4S] cluster</name>
        <dbReference type="ChEBI" id="CHEBI:49883"/>
        <label>1</label>
        <note>4Fe-4S-S-AdoMet</note>
    </ligand>
</feature>
<evidence type="ECO:0000256" key="5">
    <source>
        <dbReference type="ARBA" id="ARBA00022741"/>
    </source>
</evidence>
<dbReference type="PROSITE" id="PS51918">
    <property type="entry name" value="RADICAL_SAM"/>
    <property type="match status" value="1"/>
</dbReference>
<evidence type="ECO:0000256" key="12">
    <source>
        <dbReference type="HAMAP-Rule" id="MF_01225"/>
    </source>
</evidence>
<comment type="subunit">
    <text evidence="12">Monomer and homodimer.</text>
</comment>
<dbReference type="PANTHER" id="PTHR22960">
    <property type="entry name" value="MOLYBDOPTERIN COFACTOR SYNTHESIS PROTEIN A"/>
    <property type="match status" value="1"/>
</dbReference>
<name>A0ABU5XKU2_9MYCO</name>
<evidence type="ECO:0000256" key="11">
    <source>
        <dbReference type="ARBA" id="ARBA00048697"/>
    </source>
</evidence>
<comment type="similarity">
    <text evidence="12">Belongs to the radical SAM superfamily. MoaA family.</text>
</comment>
<feature type="binding site" evidence="12">
    <location>
        <position position="112"/>
    </location>
    <ligand>
        <name>GTP</name>
        <dbReference type="ChEBI" id="CHEBI:37565"/>
    </ligand>
</feature>
<reference evidence="15 16" key="1">
    <citation type="submission" date="2023-12" db="EMBL/GenBank/DDBJ databases">
        <title>Description of new species of Mycobacterium terrae complex isolated from sewage at the Sao Paulo Zoological Park Foundation in Brazil.</title>
        <authorList>
            <person name="Romagnoli C.L."/>
            <person name="Conceicao E.C."/>
            <person name="Machado E."/>
            <person name="Barreto L.B.P.F."/>
            <person name="Sharma A."/>
            <person name="Silva N.M."/>
            <person name="Marques L.E."/>
            <person name="Juliana M.A."/>
            <person name="Lourenco M.C.S."/>
            <person name="Digiampietri L.A."/>
            <person name="Suffys P.N."/>
            <person name="Viana-Niero C."/>
        </authorList>
    </citation>
    <scope>NUCLEOTIDE SEQUENCE [LARGE SCALE GENOMIC DNA]</scope>
    <source>
        <strain evidence="15 16">MYC098</strain>
    </source>
</reference>
<dbReference type="SUPFAM" id="SSF102114">
    <property type="entry name" value="Radical SAM enzymes"/>
    <property type="match status" value="1"/>
</dbReference>
<keyword evidence="8 12" id="KW-0342">GTP-binding</keyword>
<dbReference type="InterPro" id="IPR000385">
    <property type="entry name" value="MoaA_NifB_PqqE_Fe-S-bd_CS"/>
</dbReference>
<keyword evidence="9 12" id="KW-0501">Molybdenum cofactor biosynthesis</keyword>
<dbReference type="NCBIfam" id="TIGR02666">
    <property type="entry name" value="moaA"/>
    <property type="match status" value="1"/>
</dbReference>
<dbReference type="SFLD" id="SFLDG01383">
    <property type="entry name" value="cyclic_pyranopterin_phosphate"/>
    <property type="match status" value="1"/>
</dbReference>
<dbReference type="Gene3D" id="3.20.20.70">
    <property type="entry name" value="Aldolase class I"/>
    <property type="match status" value="1"/>
</dbReference>
<dbReference type="InterPro" id="IPR040064">
    <property type="entry name" value="MoaA-like"/>
</dbReference>
<evidence type="ECO:0000313" key="15">
    <source>
        <dbReference type="EMBL" id="MEB3022882.1"/>
    </source>
</evidence>
<dbReference type="SFLD" id="SFLDG01067">
    <property type="entry name" value="SPASM/twitch_domain_containing"/>
    <property type="match status" value="1"/>
</dbReference>
<dbReference type="InterPro" id="IPR006638">
    <property type="entry name" value="Elp3/MiaA/NifB-like_rSAM"/>
</dbReference>
<feature type="binding site" evidence="12">
    <location>
        <position position="306"/>
    </location>
    <ligand>
        <name>[4Fe-4S] cluster</name>
        <dbReference type="ChEBI" id="CHEBI:49883"/>
        <label>2</label>
        <note>4Fe-4S-substrate</note>
    </ligand>
</feature>
<dbReference type="RefSeq" id="WP_225406367.1">
    <property type="nucleotide sequence ID" value="NZ_JAYJJR010000012.1"/>
</dbReference>
<dbReference type="CDD" id="cd01335">
    <property type="entry name" value="Radical_SAM"/>
    <property type="match status" value="1"/>
</dbReference>
<evidence type="ECO:0000256" key="1">
    <source>
        <dbReference type="ARBA" id="ARBA00012167"/>
    </source>
</evidence>
<comment type="catalytic activity">
    <reaction evidence="11 12">
        <text>GTP + AH2 + S-adenosyl-L-methionine = (8S)-3',8-cyclo-7,8-dihydroguanosine 5'-triphosphate + 5'-deoxyadenosine + L-methionine + A + H(+)</text>
        <dbReference type="Rhea" id="RHEA:49576"/>
        <dbReference type="ChEBI" id="CHEBI:13193"/>
        <dbReference type="ChEBI" id="CHEBI:15378"/>
        <dbReference type="ChEBI" id="CHEBI:17319"/>
        <dbReference type="ChEBI" id="CHEBI:17499"/>
        <dbReference type="ChEBI" id="CHEBI:37565"/>
        <dbReference type="ChEBI" id="CHEBI:57844"/>
        <dbReference type="ChEBI" id="CHEBI:59789"/>
        <dbReference type="ChEBI" id="CHEBI:131766"/>
        <dbReference type="EC" id="4.1.99.22"/>
    </reaction>
</comment>
<dbReference type="Pfam" id="PF06463">
    <property type="entry name" value="Mob_synth_C"/>
    <property type="match status" value="1"/>
</dbReference>
<dbReference type="InterPro" id="IPR058240">
    <property type="entry name" value="rSAM_sf"/>
</dbReference>
<evidence type="ECO:0000256" key="13">
    <source>
        <dbReference type="SAM" id="MobiDB-lite"/>
    </source>
</evidence>
<evidence type="ECO:0000259" key="14">
    <source>
        <dbReference type="PROSITE" id="PS51918"/>
    </source>
</evidence>
<proteinExistence type="inferred from homology"/>
<gene>
    <name evidence="12 15" type="primary">moaA</name>
    <name evidence="15" type="ORF">K6T79_17705</name>
</gene>
<dbReference type="SFLD" id="SFLDG01386">
    <property type="entry name" value="main_SPASM_domain-containing"/>
    <property type="match status" value="1"/>
</dbReference>
<feature type="binding site" evidence="12">
    <location>
        <position position="116"/>
    </location>
    <ligand>
        <name>S-adenosyl-L-methionine</name>
        <dbReference type="ChEBI" id="CHEBI:59789"/>
    </ligand>
</feature>
<comment type="pathway">
    <text evidence="12">Cofactor biosynthesis; molybdopterin biosynthesis.</text>
</comment>
<dbReference type="Proteomes" id="UP001299596">
    <property type="component" value="Unassembled WGS sequence"/>
</dbReference>
<dbReference type="InterPro" id="IPR007197">
    <property type="entry name" value="rSAM"/>
</dbReference>
<evidence type="ECO:0000256" key="9">
    <source>
        <dbReference type="ARBA" id="ARBA00023150"/>
    </source>
</evidence>
<keyword evidence="6 12" id="KW-0408">Iron</keyword>
<dbReference type="Pfam" id="PF04055">
    <property type="entry name" value="Radical_SAM"/>
    <property type="match status" value="1"/>
</dbReference>
<keyword evidence="4 12" id="KW-0479">Metal-binding</keyword>
<feature type="binding site" evidence="12">
    <location>
        <position position="167"/>
    </location>
    <ligand>
        <name>S-adenosyl-L-methionine</name>
        <dbReference type="ChEBI" id="CHEBI:59789"/>
    </ligand>
</feature>
<feature type="region of interest" description="Disordered" evidence="13">
    <location>
        <begin position="1"/>
        <end position="26"/>
    </location>
</feature>
<dbReference type="EC" id="4.1.99.22" evidence="1 12"/>
<feature type="binding site" evidence="12">
    <location>
        <position position="143"/>
    </location>
    <ligand>
        <name>GTP</name>
        <dbReference type="ChEBI" id="CHEBI:37565"/>
    </ligand>
</feature>
<comment type="cofactor">
    <cofactor evidence="12">
        <name>[4Fe-4S] cluster</name>
        <dbReference type="ChEBI" id="CHEBI:49883"/>
    </cofactor>
    <text evidence="12">Binds 2 [4Fe-4S] clusters. Binds 1 [4Fe-4S] cluster coordinated with 3 cysteines and an exchangeable S-adenosyl-L-methionine and 1 [4Fe-4S] cluster coordinated with 3 cysteines and the GTP-derived substrate.</text>
</comment>
<evidence type="ECO:0000256" key="7">
    <source>
        <dbReference type="ARBA" id="ARBA00023014"/>
    </source>
</evidence>
<evidence type="ECO:0000256" key="10">
    <source>
        <dbReference type="ARBA" id="ARBA00023239"/>
    </source>
</evidence>
<accession>A0ABU5XKU2</accession>
<feature type="binding site" evidence="12">
    <location>
        <position position="204"/>
    </location>
    <ligand>
        <name>GTP</name>
        <dbReference type="ChEBI" id="CHEBI:37565"/>
    </ligand>
</feature>
<evidence type="ECO:0000256" key="2">
    <source>
        <dbReference type="ARBA" id="ARBA00022485"/>
    </source>
</evidence>
<sequence>MTLRQRGPQATTPPRLDATGTEDKKATREAFHQSVEKAIAGQMPTSGPLVDTFGRVHTDLRISLTDRCNLRCTYCMPAEGLDWIPSKHLLSDDELIRLMRIGVTRLGITDIRFTGGEPLLARHLEGVVAAAAGLQPRPEIALTTNGLGLARRAGALVAAGLDRINVSLDTVDRAHFAELTRRDRLPDVLDGLDAAARAGMAPIKVNAVLAPKVTGEDIVNLLRFCLHHGYHLRVIEMMPLDADHNWNRDAGLSVEQLLELVKAQFALRPDPKPRGSAPAEVWLVDEGPDNPAGTFGIIASVSRPFCGDCDRTRLTADGQIRNCLFATEESDLRALLRDGSDDDTIEQAWRAAMWTKKAGHGINDPDFIQPDRPMSAIGG</sequence>
<dbReference type="SMART" id="SM00729">
    <property type="entry name" value="Elp3"/>
    <property type="match status" value="1"/>
</dbReference>
<comment type="caution">
    <text evidence="15">The sequence shown here is derived from an EMBL/GenBank/DDBJ whole genome shotgun (WGS) entry which is preliminary data.</text>
</comment>
<dbReference type="GO" id="GO:0061798">
    <property type="term" value="F:GTP 3',8'-cyclase activity"/>
    <property type="evidence" value="ECO:0007669"/>
    <property type="project" value="UniProtKB-EC"/>
</dbReference>
<keyword evidence="7 12" id="KW-0411">Iron-sulfur</keyword>
<evidence type="ECO:0000256" key="8">
    <source>
        <dbReference type="ARBA" id="ARBA00023134"/>
    </source>
</evidence>
<keyword evidence="3 12" id="KW-0949">S-adenosyl-L-methionine</keyword>
<feature type="binding site" evidence="12">
    <location>
        <position position="72"/>
    </location>
    <ligand>
        <name>[4Fe-4S] cluster</name>
        <dbReference type="ChEBI" id="CHEBI:49883"/>
        <label>1</label>
        <note>4Fe-4S-S-AdoMet</note>
    </ligand>
</feature>
<feature type="binding site" evidence="12">
    <location>
        <position position="74"/>
    </location>
    <ligand>
        <name>S-adenosyl-L-methionine</name>
        <dbReference type="ChEBI" id="CHEBI:59789"/>
    </ligand>
</feature>
<dbReference type="SFLD" id="SFLDS00029">
    <property type="entry name" value="Radical_SAM"/>
    <property type="match status" value="1"/>
</dbReference>
<dbReference type="HAMAP" id="MF_01225_B">
    <property type="entry name" value="MoaA_B"/>
    <property type="match status" value="1"/>
</dbReference>
<keyword evidence="16" id="KW-1185">Reference proteome</keyword>
<keyword evidence="5 12" id="KW-0547">Nucleotide-binding</keyword>
<feature type="domain" description="Radical SAM core" evidence="14">
    <location>
        <begin position="52"/>
        <end position="270"/>
    </location>
</feature>
<dbReference type="PANTHER" id="PTHR22960:SF0">
    <property type="entry name" value="MOLYBDENUM COFACTOR BIOSYNTHESIS PROTEIN 1"/>
    <property type="match status" value="1"/>
</dbReference>
<dbReference type="InterPro" id="IPR010505">
    <property type="entry name" value="MoaA_twitch"/>
</dbReference>
<keyword evidence="2 12" id="KW-0004">4Fe-4S</keyword>
<evidence type="ECO:0000256" key="4">
    <source>
        <dbReference type="ARBA" id="ARBA00022723"/>
    </source>
</evidence>
<dbReference type="PROSITE" id="PS01305">
    <property type="entry name" value="MOAA_NIFB_PQQE"/>
    <property type="match status" value="1"/>
</dbReference>
<feature type="binding site" evidence="12">
    <location>
        <begin position="311"/>
        <end position="313"/>
    </location>
    <ligand>
        <name>GTP</name>
        <dbReference type="ChEBI" id="CHEBI:37565"/>
    </ligand>
</feature>
<dbReference type="EMBL" id="JAYJJR010000012">
    <property type="protein sequence ID" value="MEB3022882.1"/>
    <property type="molecule type" value="Genomic_DNA"/>
</dbReference>
<evidence type="ECO:0000256" key="3">
    <source>
        <dbReference type="ARBA" id="ARBA00022691"/>
    </source>
</evidence>
<comment type="function">
    <text evidence="12">Catalyzes the cyclization of GTP to (8S)-3',8-cyclo-7,8-dihydroguanosine 5'-triphosphate.</text>
</comment>
<keyword evidence="10 12" id="KW-0456">Lyase</keyword>
<feature type="binding site" evidence="12">
    <location>
        <position position="238"/>
    </location>
    <ligand>
        <name>S-adenosyl-L-methionine</name>
        <dbReference type="ChEBI" id="CHEBI:59789"/>
    </ligand>
</feature>